<feature type="transmembrane region" description="Helical" evidence="1">
    <location>
        <begin position="16"/>
        <end position="36"/>
    </location>
</feature>
<evidence type="ECO:0000256" key="1">
    <source>
        <dbReference type="SAM" id="Phobius"/>
    </source>
</evidence>
<dbReference type="Proteomes" id="UP001239626">
    <property type="component" value="Unassembled WGS sequence"/>
</dbReference>
<evidence type="ECO:0000313" key="3">
    <source>
        <dbReference type="Proteomes" id="UP001239626"/>
    </source>
</evidence>
<dbReference type="EMBL" id="JAUSVB010000002">
    <property type="protein sequence ID" value="MDQ0373346.1"/>
    <property type="molecule type" value="Genomic_DNA"/>
</dbReference>
<proteinExistence type="predicted"/>
<feature type="transmembrane region" description="Helical" evidence="1">
    <location>
        <begin position="57"/>
        <end position="75"/>
    </location>
</feature>
<keyword evidence="3" id="KW-1185">Reference proteome</keyword>
<keyword evidence="1" id="KW-0472">Membrane</keyword>
<sequence>MLHSALGIGATRGPTVIAFAEIAGLAGSAVSLVLWWPQALMVWRSRGDPDRLRGVSVTSQVLLLLNAVIWGAYAASTQSLWVGAPGLVNAPLALLTIGVLRKAHRHAESLTSRRLTRT</sequence>
<name>A0ABU0EDJ9_9CELL</name>
<keyword evidence="1" id="KW-0812">Transmembrane</keyword>
<comment type="caution">
    <text evidence="2">The sequence shown here is derived from an EMBL/GenBank/DDBJ whole genome shotgun (WGS) entry which is preliminary data.</text>
</comment>
<evidence type="ECO:0000313" key="2">
    <source>
        <dbReference type="EMBL" id="MDQ0373346.1"/>
    </source>
</evidence>
<organism evidence="2 3">
    <name type="scientific">Cellulomonas humilata</name>
    <dbReference type="NCBI Taxonomy" id="144055"/>
    <lineage>
        <taxon>Bacteria</taxon>
        <taxon>Bacillati</taxon>
        <taxon>Actinomycetota</taxon>
        <taxon>Actinomycetes</taxon>
        <taxon>Micrococcales</taxon>
        <taxon>Cellulomonadaceae</taxon>
        <taxon>Cellulomonas</taxon>
    </lineage>
</organism>
<reference evidence="2 3" key="1">
    <citation type="submission" date="2023-07" db="EMBL/GenBank/DDBJ databases">
        <title>Sorghum-associated microbial communities from plants grown in Nebraska, USA.</title>
        <authorList>
            <person name="Schachtman D."/>
        </authorList>
    </citation>
    <scope>NUCLEOTIDE SEQUENCE [LARGE SCALE GENOMIC DNA]</scope>
    <source>
        <strain evidence="2 3">BE332</strain>
    </source>
</reference>
<protein>
    <submittedName>
        <fullName evidence="2">Uncharacterized protein with PQ loop repeat</fullName>
    </submittedName>
</protein>
<dbReference type="RefSeq" id="WP_307491348.1">
    <property type="nucleotide sequence ID" value="NZ_JAUSVB010000002.1"/>
</dbReference>
<accession>A0ABU0EDJ9</accession>
<keyword evidence="1" id="KW-1133">Transmembrane helix</keyword>
<dbReference type="Gene3D" id="1.20.1280.290">
    <property type="match status" value="1"/>
</dbReference>
<feature type="transmembrane region" description="Helical" evidence="1">
    <location>
        <begin position="81"/>
        <end position="100"/>
    </location>
</feature>
<gene>
    <name evidence="2" type="ORF">J2X26_001657</name>
</gene>